<sequence>MSTPPPTYNTQPSPYPGQQPPNPYAQPQQPPTNPYSGQPQQPGPQYGAPQPQQPSPYAYGAPQQPQAQPQPQQPSPYGAQPQPPQQPGQYPVTPPQMPQPQPQPQAAKRKSGFARRFGIRIGVLVILAGGWFAYDQISGGADTAKVGDCVQNKGTDSNPDVHVIDCGNAKAQYKVLKTSSSGKDSDCDSVPGTEVAYTETGRDSLVLCLGKNTP</sequence>
<reference evidence="1 2" key="1">
    <citation type="submission" date="2024-09" db="EMBL/GenBank/DDBJ databases">
        <authorList>
            <person name="Lee S.D."/>
        </authorList>
    </citation>
    <scope>NUCLEOTIDE SEQUENCE [LARGE SCALE GENOMIC DNA]</scope>
    <source>
        <strain evidence="1 2">N1-1</strain>
    </source>
</reference>
<evidence type="ECO:0000313" key="2">
    <source>
        <dbReference type="Proteomes" id="UP001592582"/>
    </source>
</evidence>
<protein>
    <submittedName>
        <fullName evidence="1">Uncharacterized protein</fullName>
    </submittedName>
</protein>
<gene>
    <name evidence="1" type="ORF">ACEZDG_08040</name>
</gene>
<comment type="caution">
    <text evidence="1">The sequence shown here is derived from an EMBL/GenBank/DDBJ whole genome shotgun (WGS) entry which is preliminary data.</text>
</comment>
<accession>A0ABV6V677</accession>
<organism evidence="1 2">
    <name type="scientific">Streptacidiphilus alkalitolerans</name>
    <dbReference type="NCBI Taxonomy" id="3342712"/>
    <lineage>
        <taxon>Bacteria</taxon>
        <taxon>Bacillati</taxon>
        <taxon>Actinomycetota</taxon>
        <taxon>Actinomycetes</taxon>
        <taxon>Kitasatosporales</taxon>
        <taxon>Streptomycetaceae</taxon>
        <taxon>Streptacidiphilus</taxon>
    </lineage>
</organism>
<evidence type="ECO:0000313" key="1">
    <source>
        <dbReference type="EMBL" id="MFC1409230.1"/>
    </source>
</evidence>
<keyword evidence="2" id="KW-1185">Reference proteome</keyword>
<dbReference type="Proteomes" id="UP001592582">
    <property type="component" value="Unassembled WGS sequence"/>
</dbReference>
<proteinExistence type="predicted"/>
<name>A0ABV6V677_9ACTN</name>
<dbReference type="EMBL" id="JBHEZX010000003">
    <property type="protein sequence ID" value="MFC1409230.1"/>
    <property type="molecule type" value="Genomic_DNA"/>
</dbReference>